<dbReference type="Gene3D" id="3.80.10.10">
    <property type="entry name" value="Ribonuclease Inhibitor"/>
    <property type="match status" value="1"/>
</dbReference>
<accession>A0AAX6E942</accession>
<feature type="domain" description="F-box" evidence="1">
    <location>
        <begin position="1"/>
        <end position="49"/>
    </location>
</feature>
<evidence type="ECO:0000313" key="3">
    <source>
        <dbReference type="Proteomes" id="UP001140949"/>
    </source>
</evidence>
<dbReference type="InterPro" id="IPR055357">
    <property type="entry name" value="LRR_At1g61320_AtMIF1"/>
</dbReference>
<sequence>MDRISSLPDNVIDAILKCLSIRDVVQTSILSHAWRDQLSTVSQLVFDKETFPCPEDQQQKDYDNKIARIIDQVLLLHQGTINRFKLSVDLTSYPDIDRWIRYLSRHGVAELILEIWKDSPYRLPSSFFSWKGITNLKLYRCIFHPPSSFNGFNRLTVLDLQEVTSTDEELGRLLSLCPSLRKLRLKDVDCTTLRISNQELVDLSIEGKQIQLYLESTPHLAVASIVFSSRSDDQMLDDGMVPNIVNLLSNLPRIERLALLDYTLEALSIGVVPVSLPVLFPLKHLNININFVDVGELLAAFCILRSSLVLEKLAIVVANVDGFDGMPSEDFWQAQEEFNCNFTHLQTVEMTEIYGTTAELKFIEFILANAALLERMQIQFRKKVRDEAKIMRQLLQLQRSSVKAKIIVP</sequence>
<dbReference type="Proteomes" id="UP001140949">
    <property type="component" value="Unassembled WGS sequence"/>
</dbReference>
<dbReference type="Pfam" id="PF00646">
    <property type="entry name" value="F-box"/>
    <property type="match status" value="1"/>
</dbReference>
<dbReference type="EMBL" id="JANAVB010038620">
    <property type="protein sequence ID" value="KAJ6800471.1"/>
    <property type="molecule type" value="Genomic_DNA"/>
</dbReference>
<organism evidence="2 3">
    <name type="scientific">Iris pallida</name>
    <name type="common">Sweet iris</name>
    <dbReference type="NCBI Taxonomy" id="29817"/>
    <lineage>
        <taxon>Eukaryota</taxon>
        <taxon>Viridiplantae</taxon>
        <taxon>Streptophyta</taxon>
        <taxon>Embryophyta</taxon>
        <taxon>Tracheophyta</taxon>
        <taxon>Spermatophyta</taxon>
        <taxon>Magnoliopsida</taxon>
        <taxon>Liliopsida</taxon>
        <taxon>Asparagales</taxon>
        <taxon>Iridaceae</taxon>
        <taxon>Iridoideae</taxon>
        <taxon>Irideae</taxon>
        <taxon>Iris</taxon>
    </lineage>
</organism>
<dbReference type="InterPro" id="IPR001810">
    <property type="entry name" value="F-box_dom"/>
</dbReference>
<dbReference type="SMART" id="SM00579">
    <property type="entry name" value="FBD"/>
    <property type="match status" value="1"/>
</dbReference>
<dbReference type="InterPro" id="IPR006566">
    <property type="entry name" value="FBD"/>
</dbReference>
<dbReference type="SUPFAM" id="SSF52047">
    <property type="entry name" value="RNI-like"/>
    <property type="match status" value="1"/>
</dbReference>
<evidence type="ECO:0000259" key="1">
    <source>
        <dbReference type="PROSITE" id="PS50181"/>
    </source>
</evidence>
<dbReference type="InterPro" id="IPR053772">
    <property type="entry name" value="At1g61320/At1g61330-like"/>
</dbReference>
<dbReference type="SUPFAM" id="SSF81383">
    <property type="entry name" value="F-box domain"/>
    <property type="match status" value="1"/>
</dbReference>
<dbReference type="AlphaFoldDB" id="A0AAX6E942"/>
<dbReference type="PANTHER" id="PTHR34145">
    <property type="entry name" value="OS02G0105600 PROTEIN"/>
    <property type="match status" value="1"/>
</dbReference>
<comment type="caution">
    <text evidence="2">The sequence shown here is derived from an EMBL/GenBank/DDBJ whole genome shotgun (WGS) entry which is preliminary data.</text>
</comment>
<dbReference type="InterPro" id="IPR036047">
    <property type="entry name" value="F-box-like_dom_sf"/>
</dbReference>
<reference evidence="2" key="1">
    <citation type="journal article" date="2023" name="GigaByte">
        <title>Genome assembly of the bearded iris, Iris pallida Lam.</title>
        <authorList>
            <person name="Bruccoleri R.E."/>
            <person name="Oakeley E.J."/>
            <person name="Faust A.M.E."/>
            <person name="Altorfer M."/>
            <person name="Dessus-Babus S."/>
            <person name="Burckhardt D."/>
            <person name="Oertli M."/>
            <person name="Naumann U."/>
            <person name="Petersen F."/>
            <person name="Wong J."/>
        </authorList>
    </citation>
    <scope>NUCLEOTIDE SEQUENCE</scope>
    <source>
        <strain evidence="2">GSM-AAB239-AS_SAM_17_03QT</strain>
    </source>
</reference>
<dbReference type="InterPro" id="IPR032675">
    <property type="entry name" value="LRR_dom_sf"/>
</dbReference>
<name>A0AAX6E942_IRIPA</name>
<evidence type="ECO:0000313" key="2">
    <source>
        <dbReference type="EMBL" id="KAJ6800471.1"/>
    </source>
</evidence>
<proteinExistence type="predicted"/>
<protein>
    <submittedName>
        <fullName evidence="2">F-box/FBD/LRR-repeat protein-like</fullName>
    </submittedName>
</protein>
<dbReference type="Pfam" id="PF23622">
    <property type="entry name" value="LRR_At1g61320_AtMIF1"/>
    <property type="match status" value="1"/>
</dbReference>
<keyword evidence="3" id="KW-1185">Reference proteome</keyword>
<gene>
    <name evidence="2" type="ORF">M6B38_200600</name>
</gene>
<reference evidence="2" key="2">
    <citation type="submission" date="2023-04" db="EMBL/GenBank/DDBJ databases">
        <authorList>
            <person name="Bruccoleri R.E."/>
            <person name="Oakeley E.J."/>
            <person name="Faust A.-M."/>
            <person name="Dessus-Babus S."/>
            <person name="Altorfer M."/>
            <person name="Burckhardt D."/>
            <person name="Oertli M."/>
            <person name="Naumann U."/>
            <person name="Petersen F."/>
            <person name="Wong J."/>
        </authorList>
    </citation>
    <scope>NUCLEOTIDE SEQUENCE</scope>
    <source>
        <strain evidence="2">GSM-AAB239-AS_SAM_17_03QT</strain>
        <tissue evidence="2">Leaf</tissue>
    </source>
</reference>
<dbReference type="PANTHER" id="PTHR34145:SF28">
    <property type="entry name" value="F-BOX DOMAIN-CONTAINING PROTEIN"/>
    <property type="match status" value="1"/>
</dbReference>
<dbReference type="PROSITE" id="PS50181">
    <property type="entry name" value="FBOX"/>
    <property type="match status" value="1"/>
</dbReference>